<reference evidence="6 7" key="1">
    <citation type="journal article" date="2021" name="BMC Biol.">
        <title>Horizontally acquired antibacterial genes associated with adaptive radiation of ladybird beetles.</title>
        <authorList>
            <person name="Li H.S."/>
            <person name="Tang X.F."/>
            <person name="Huang Y.H."/>
            <person name="Xu Z.Y."/>
            <person name="Chen M.L."/>
            <person name="Du X.Y."/>
            <person name="Qiu B.Y."/>
            <person name="Chen P.T."/>
            <person name="Zhang W."/>
            <person name="Slipinski A."/>
            <person name="Escalona H.E."/>
            <person name="Waterhouse R.M."/>
            <person name="Zwick A."/>
            <person name="Pang H."/>
        </authorList>
    </citation>
    <scope>NUCLEOTIDE SEQUENCE [LARGE SCALE GENOMIC DNA]</scope>
    <source>
        <strain evidence="6">SYSU2018</strain>
    </source>
</reference>
<dbReference type="InterPro" id="IPR028307">
    <property type="entry name" value="Lin-54_fam"/>
</dbReference>
<sequence>MRKKVLDENMSLPEKESSADVESLVNTLHMEGATLTENNLSLSTTDLQRLAELSHELQLSNAMETDEAEEVIIEQTGDLEEEIVETEIGAEEIEIETEAERPPSPEEILPDVKAKASVPPLRPLTIAPKPAKVPITIKPLAGGQQLLLVQGQSIATGSGQTIKLLSPQGQELNLGNLQLGIPIKPAGTVKTITATSAGNISVVPQKQLFVKKVISASGATKNVVKPVYSSKPQGQQHFMVVQKAEPSATTHVKLVSSPSGLTQIGPTKTITLQQAQEMGLLTNAKFVPQAQTTPKTTTLLLNKGGTKTLKLVPQVAGQSHQIVTSMGGTMKAITLNQVKSPTKILPAQKIPQHIVYKKASAGQSILPQGQVIQVAGGQTLNTGQLHQINIPGKGVQYIKFVPSTTVATVPSSTVTVSTTTTKPSLSLHTTPGGSLVLSEMGPSSNHSNHQKNVKPVVINKPVTVNTQVVMLPYISTTQASPTPAKVPIPKQNPTPRPTPQQNSSSSSSTSTPEAQTSSRQPPPPPPEPALDANGMRTRKPCNCTKSQCLKLYCDCFANGEFCYQCKCMFCYNNLENEEYRQRAIKTCLERNPNAFRPKIGKAKDMAGDVAIRKHTKGCNCKRSGCLKNYCECYEAKIACSSNCKCIGCRNIEESLERKNFRSVVNNGMNIAPMERITPKMNNNVPCTKPKASNMSRQAVSFITEDVIEATCQCLLSVADKATENIEDVESTTREIIEEFGRCLNEIIECSTNRNP</sequence>
<protein>
    <recommendedName>
        <fullName evidence="5">CRC domain-containing protein</fullName>
    </recommendedName>
</protein>
<keyword evidence="7" id="KW-1185">Reference proteome</keyword>
<evidence type="ECO:0000313" key="6">
    <source>
        <dbReference type="EMBL" id="KAL3274317.1"/>
    </source>
</evidence>
<dbReference type="AlphaFoldDB" id="A0ABD2N790"/>
<comment type="caution">
    <text evidence="6">The sequence shown here is derived from an EMBL/GenBank/DDBJ whole genome shotgun (WGS) entry which is preliminary data.</text>
</comment>
<keyword evidence="3" id="KW-0539">Nucleus</keyword>
<evidence type="ECO:0000256" key="3">
    <source>
        <dbReference type="ARBA" id="ARBA00023242"/>
    </source>
</evidence>
<evidence type="ECO:0000259" key="5">
    <source>
        <dbReference type="PROSITE" id="PS51634"/>
    </source>
</evidence>
<organism evidence="6 7">
    <name type="scientific">Cryptolaemus montrouzieri</name>
    <dbReference type="NCBI Taxonomy" id="559131"/>
    <lineage>
        <taxon>Eukaryota</taxon>
        <taxon>Metazoa</taxon>
        <taxon>Ecdysozoa</taxon>
        <taxon>Arthropoda</taxon>
        <taxon>Hexapoda</taxon>
        <taxon>Insecta</taxon>
        <taxon>Pterygota</taxon>
        <taxon>Neoptera</taxon>
        <taxon>Endopterygota</taxon>
        <taxon>Coleoptera</taxon>
        <taxon>Polyphaga</taxon>
        <taxon>Cucujiformia</taxon>
        <taxon>Coccinelloidea</taxon>
        <taxon>Coccinellidae</taxon>
        <taxon>Scymninae</taxon>
        <taxon>Scymnini</taxon>
        <taxon>Cryptolaemus</taxon>
    </lineage>
</organism>
<proteinExistence type="inferred from homology"/>
<dbReference type="InterPro" id="IPR033467">
    <property type="entry name" value="Tesmin/TSO1-like_CXC"/>
</dbReference>
<dbReference type="InterPro" id="IPR005172">
    <property type="entry name" value="CRC"/>
</dbReference>
<evidence type="ECO:0000256" key="1">
    <source>
        <dbReference type="ARBA" id="ARBA00004123"/>
    </source>
</evidence>
<feature type="region of interest" description="Disordered" evidence="4">
    <location>
        <begin position="479"/>
        <end position="534"/>
    </location>
</feature>
<dbReference type="PANTHER" id="PTHR12446:SF34">
    <property type="entry name" value="PROTEIN LIN-54 HOMOLOG"/>
    <property type="match status" value="1"/>
</dbReference>
<evidence type="ECO:0000256" key="4">
    <source>
        <dbReference type="SAM" id="MobiDB-lite"/>
    </source>
</evidence>
<evidence type="ECO:0000256" key="2">
    <source>
        <dbReference type="ARBA" id="ARBA00007267"/>
    </source>
</evidence>
<dbReference type="PANTHER" id="PTHR12446">
    <property type="entry name" value="TESMIN/TSO1-RELATED"/>
    <property type="match status" value="1"/>
</dbReference>
<gene>
    <name evidence="6" type="ORF">HHI36_015719</name>
</gene>
<feature type="compositionally biased region" description="Pro residues" evidence="4">
    <location>
        <begin position="484"/>
        <end position="498"/>
    </location>
</feature>
<dbReference type="SMART" id="SM01114">
    <property type="entry name" value="CXC"/>
    <property type="match status" value="2"/>
</dbReference>
<dbReference type="EMBL" id="JABFTP020000062">
    <property type="protein sequence ID" value="KAL3274317.1"/>
    <property type="molecule type" value="Genomic_DNA"/>
</dbReference>
<accession>A0ABD2N790</accession>
<dbReference type="GO" id="GO:0005634">
    <property type="term" value="C:nucleus"/>
    <property type="evidence" value="ECO:0007669"/>
    <property type="project" value="UniProtKB-SubCell"/>
</dbReference>
<comment type="subcellular location">
    <subcellularLocation>
        <location evidence="1">Nucleus</location>
    </subcellularLocation>
</comment>
<dbReference type="Proteomes" id="UP001516400">
    <property type="component" value="Unassembled WGS sequence"/>
</dbReference>
<evidence type="ECO:0000313" key="7">
    <source>
        <dbReference type="Proteomes" id="UP001516400"/>
    </source>
</evidence>
<dbReference type="Pfam" id="PF03638">
    <property type="entry name" value="TCR"/>
    <property type="match status" value="2"/>
</dbReference>
<name>A0ABD2N790_9CUCU</name>
<dbReference type="PROSITE" id="PS51634">
    <property type="entry name" value="CRC"/>
    <property type="match status" value="1"/>
</dbReference>
<feature type="domain" description="CRC" evidence="5">
    <location>
        <begin position="537"/>
        <end position="653"/>
    </location>
</feature>
<comment type="similarity">
    <text evidence="2">Belongs to the lin-54 family.</text>
</comment>
<feature type="compositionally biased region" description="Low complexity" evidence="4">
    <location>
        <begin position="499"/>
        <end position="518"/>
    </location>
</feature>